<accession>A0ABW3G5P0</accession>
<feature type="domain" description="HTH gntR-type" evidence="5">
    <location>
        <begin position="2"/>
        <end position="70"/>
    </location>
</feature>
<evidence type="ECO:0000313" key="6">
    <source>
        <dbReference type="EMBL" id="MFD0923999.1"/>
    </source>
</evidence>
<feature type="coiled-coil region" evidence="4">
    <location>
        <begin position="82"/>
        <end position="116"/>
    </location>
</feature>
<evidence type="ECO:0000313" key="7">
    <source>
        <dbReference type="Proteomes" id="UP001597018"/>
    </source>
</evidence>
<dbReference type="InterPro" id="IPR000524">
    <property type="entry name" value="Tscrpt_reg_HTH_GntR"/>
</dbReference>
<keyword evidence="4" id="KW-0175">Coiled coil</keyword>
<keyword evidence="1" id="KW-0805">Transcription regulation</keyword>
<proteinExistence type="predicted"/>
<dbReference type="Pfam" id="PF00392">
    <property type="entry name" value="GntR"/>
    <property type="match status" value="1"/>
</dbReference>
<protein>
    <submittedName>
        <fullName evidence="6">Winged helix-turn-helix domain-containing protein</fullName>
    </submittedName>
</protein>
<dbReference type="EMBL" id="JBHTIW010000052">
    <property type="protein sequence ID" value="MFD0923999.1"/>
    <property type="molecule type" value="Genomic_DNA"/>
</dbReference>
<reference evidence="7" key="1">
    <citation type="journal article" date="2019" name="Int. J. Syst. Evol. Microbiol.">
        <title>The Global Catalogue of Microorganisms (GCM) 10K type strain sequencing project: providing services to taxonomists for standard genome sequencing and annotation.</title>
        <authorList>
            <consortium name="The Broad Institute Genomics Platform"/>
            <consortium name="The Broad Institute Genome Sequencing Center for Infectious Disease"/>
            <person name="Wu L."/>
            <person name="Ma J."/>
        </authorList>
    </citation>
    <scope>NUCLEOTIDE SEQUENCE [LARGE SCALE GENOMIC DNA]</scope>
    <source>
        <strain evidence="7">CCUG 56401</strain>
    </source>
</reference>
<keyword evidence="7" id="KW-1185">Reference proteome</keyword>
<dbReference type="RefSeq" id="WP_263249226.1">
    <property type="nucleotide sequence ID" value="NZ_BAABLT010000058.1"/>
</dbReference>
<dbReference type="InterPro" id="IPR036390">
    <property type="entry name" value="WH_DNA-bd_sf"/>
</dbReference>
<dbReference type="InterPro" id="IPR036388">
    <property type="entry name" value="WH-like_DNA-bd_sf"/>
</dbReference>
<evidence type="ECO:0000256" key="2">
    <source>
        <dbReference type="ARBA" id="ARBA00023125"/>
    </source>
</evidence>
<dbReference type="PROSITE" id="PS50949">
    <property type="entry name" value="HTH_GNTR"/>
    <property type="match status" value="1"/>
</dbReference>
<sequence length="119" mass="13191">MGLDRTEIADQLRKEIRSGTRPAGSELPPYRVLAKQLGAAPNTVGEAIRLLATEGLVTIRTKRPAKVREVDDDTGPSQEERTSAFRNELNEAQAELRDIRARINALDRRLSGLLTELNT</sequence>
<dbReference type="SUPFAM" id="SSF46785">
    <property type="entry name" value="Winged helix' DNA-binding domain"/>
    <property type="match status" value="1"/>
</dbReference>
<gene>
    <name evidence="6" type="ORF">ACFQ16_30010</name>
</gene>
<evidence type="ECO:0000259" key="5">
    <source>
        <dbReference type="PROSITE" id="PS50949"/>
    </source>
</evidence>
<keyword evidence="3" id="KW-0804">Transcription</keyword>
<evidence type="ECO:0000256" key="4">
    <source>
        <dbReference type="SAM" id="Coils"/>
    </source>
</evidence>
<dbReference type="SMART" id="SM00345">
    <property type="entry name" value="HTH_GNTR"/>
    <property type="match status" value="1"/>
</dbReference>
<evidence type="ECO:0000256" key="1">
    <source>
        <dbReference type="ARBA" id="ARBA00023015"/>
    </source>
</evidence>
<name>A0ABW3G5P0_9PSEU</name>
<evidence type="ECO:0000256" key="3">
    <source>
        <dbReference type="ARBA" id="ARBA00023163"/>
    </source>
</evidence>
<dbReference type="CDD" id="cd07377">
    <property type="entry name" value="WHTH_GntR"/>
    <property type="match status" value="1"/>
</dbReference>
<dbReference type="PANTHER" id="PTHR43537">
    <property type="entry name" value="TRANSCRIPTIONAL REGULATOR, GNTR FAMILY"/>
    <property type="match status" value="1"/>
</dbReference>
<comment type="caution">
    <text evidence="6">The sequence shown here is derived from an EMBL/GenBank/DDBJ whole genome shotgun (WGS) entry which is preliminary data.</text>
</comment>
<dbReference type="PANTHER" id="PTHR43537:SF24">
    <property type="entry name" value="GLUCONATE OPERON TRANSCRIPTIONAL REPRESSOR"/>
    <property type="match status" value="1"/>
</dbReference>
<organism evidence="6 7">
    <name type="scientific">Saccharopolyspora rosea</name>
    <dbReference type="NCBI Taxonomy" id="524884"/>
    <lineage>
        <taxon>Bacteria</taxon>
        <taxon>Bacillati</taxon>
        <taxon>Actinomycetota</taxon>
        <taxon>Actinomycetes</taxon>
        <taxon>Pseudonocardiales</taxon>
        <taxon>Pseudonocardiaceae</taxon>
        <taxon>Saccharopolyspora</taxon>
    </lineage>
</organism>
<keyword evidence="2" id="KW-0238">DNA-binding</keyword>
<dbReference type="Proteomes" id="UP001597018">
    <property type="component" value="Unassembled WGS sequence"/>
</dbReference>
<dbReference type="Gene3D" id="1.10.10.10">
    <property type="entry name" value="Winged helix-like DNA-binding domain superfamily/Winged helix DNA-binding domain"/>
    <property type="match status" value="1"/>
</dbReference>